<proteinExistence type="predicted"/>
<feature type="chain" id="PRO_5012126868" evidence="1">
    <location>
        <begin position="27"/>
        <end position="144"/>
    </location>
</feature>
<keyword evidence="3" id="KW-1185">Reference proteome</keyword>
<evidence type="ECO:0000313" key="3">
    <source>
        <dbReference type="Proteomes" id="UP000198287"/>
    </source>
</evidence>
<organism evidence="2 3">
    <name type="scientific">Folsomia candida</name>
    <name type="common">Springtail</name>
    <dbReference type="NCBI Taxonomy" id="158441"/>
    <lineage>
        <taxon>Eukaryota</taxon>
        <taxon>Metazoa</taxon>
        <taxon>Ecdysozoa</taxon>
        <taxon>Arthropoda</taxon>
        <taxon>Hexapoda</taxon>
        <taxon>Collembola</taxon>
        <taxon>Entomobryomorpha</taxon>
        <taxon>Isotomoidea</taxon>
        <taxon>Isotomidae</taxon>
        <taxon>Proisotominae</taxon>
        <taxon>Folsomia</taxon>
    </lineage>
</organism>
<dbReference type="Proteomes" id="UP000198287">
    <property type="component" value="Unassembled WGS sequence"/>
</dbReference>
<comment type="caution">
    <text evidence="2">The sequence shown here is derived from an EMBL/GenBank/DDBJ whole genome shotgun (WGS) entry which is preliminary data.</text>
</comment>
<reference evidence="2 3" key="1">
    <citation type="submission" date="2015-12" db="EMBL/GenBank/DDBJ databases">
        <title>The genome of Folsomia candida.</title>
        <authorList>
            <person name="Faddeeva A."/>
            <person name="Derks M.F."/>
            <person name="Anvar Y."/>
            <person name="Smit S."/>
            <person name="Van Straalen N."/>
            <person name="Roelofs D."/>
        </authorList>
    </citation>
    <scope>NUCLEOTIDE SEQUENCE [LARGE SCALE GENOMIC DNA]</scope>
    <source>
        <strain evidence="2 3">VU population</strain>
        <tissue evidence="2">Whole body</tissue>
    </source>
</reference>
<feature type="signal peptide" evidence="1">
    <location>
        <begin position="1"/>
        <end position="26"/>
    </location>
</feature>
<protein>
    <submittedName>
        <fullName evidence="2">Uncharacterized protein</fullName>
    </submittedName>
</protein>
<dbReference type="AlphaFoldDB" id="A0A226D9G3"/>
<dbReference type="EMBL" id="LNIX01000029">
    <property type="protein sequence ID" value="OXA41387.1"/>
    <property type="molecule type" value="Genomic_DNA"/>
</dbReference>
<keyword evidence="1" id="KW-0732">Signal</keyword>
<evidence type="ECO:0000256" key="1">
    <source>
        <dbReference type="SAM" id="SignalP"/>
    </source>
</evidence>
<gene>
    <name evidence="2" type="ORF">Fcan01_23652</name>
</gene>
<sequence>MSFLNFRYTNFIIVLLLGFNLQASTAYDCSDIDHDFIEVSCTGWNNNCPDGFRGRWVEKANGIKQWYCYRELTAEEAAIRADCICAGWTAVCVDMEAERSCDLVMGECSLKYKLQACKILKYDAYCRVLNTLNNVVNPVIGVVN</sequence>
<name>A0A226D9G3_FOLCA</name>
<evidence type="ECO:0000313" key="2">
    <source>
        <dbReference type="EMBL" id="OXA41387.1"/>
    </source>
</evidence>
<accession>A0A226D9G3</accession>